<keyword evidence="2" id="KW-1185">Reference proteome</keyword>
<name>A0AC60NXZ2_IXOPE</name>
<sequence length="118" mass="12973">MNGLACPWKLLPNNRQRLRPPPVPAEPWPEPSEPWPPEAPASPHADSSGFCIPPDRSVLIKNCLKLTIRQRREALGLGDIAPDFKTAGPEEVVIIRHCEFKNESPGSITVAAEPSLRP</sequence>
<evidence type="ECO:0000313" key="1">
    <source>
        <dbReference type="EMBL" id="KAG0412024.1"/>
    </source>
</evidence>
<protein>
    <submittedName>
        <fullName evidence="1">Uncharacterized protein</fullName>
    </submittedName>
</protein>
<evidence type="ECO:0000313" key="2">
    <source>
        <dbReference type="Proteomes" id="UP000805193"/>
    </source>
</evidence>
<accession>A0AC60NXZ2</accession>
<reference evidence="1 2" key="1">
    <citation type="journal article" date="2020" name="Cell">
        <title>Large-Scale Comparative Analyses of Tick Genomes Elucidate Their Genetic Diversity and Vector Capacities.</title>
        <authorList>
            <consortium name="Tick Genome and Microbiome Consortium (TIGMIC)"/>
            <person name="Jia N."/>
            <person name="Wang J."/>
            <person name="Shi W."/>
            <person name="Du L."/>
            <person name="Sun Y."/>
            <person name="Zhan W."/>
            <person name="Jiang J.F."/>
            <person name="Wang Q."/>
            <person name="Zhang B."/>
            <person name="Ji P."/>
            <person name="Bell-Sakyi L."/>
            <person name="Cui X.M."/>
            <person name="Yuan T.T."/>
            <person name="Jiang B.G."/>
            <person name="Yang W.F."/>
            <person name="Lam T.T."/>
            <person name="Chang Q.C."/>
            <person name="Ding S.J."/>
            <person name="Wang X.J."/>
            <person name="Zhu J.G."/>
            <person name="Ruan X.D."/>
            <person name="Zhao L."/>
            <person name="Wei J.T."/>
            <person name="Ye R.Z."/>
            <person name="Que T.C."/>
            <person name="Du C.H."/>
            <person name="Zhou Y.H."/>
            <person name="Cheng J.X."/>
            <person name="Dai P.F."/>
            <person name="Guo W.B."/>
            <person name="Han X.H."/>
            <person name="Huang E.J."/>
            <person name="Li L.F."/>
            <person name="Wei W."/>
            <person name="Gao Y.C."/>
            <person name="Liu J.Z."/>
            <person name="Shao H.Z."/>
            <person name="Wang X."/>
            <person name="Wang C.C."/>
            <person name="Yang T.C."/>
            <person name="Huo Q.B."/>
            <person name="Li W."/>
            <person name="Chen H.Y."/>
            <person name="Chen S.E."/>
            <person name="Zhou L.G."/>
            <person name="Ni X.B."/>
            <person name="Tian J.H."/>
            <person name="Sheng Y."/>
            <person name="Liu T."/>
            <person name="Pan Y.S."/>
            <person name="Xia L.Y."/>
            <person name="Li J."/>
            <person name="Zhao F."/>
            <person name="Cao W.C."/>
        </authorList>
    </citation>
    <scope>NUCLEOTIDE SEQUENCE [LARGE SCALE GENOMIC DNA]</scope>
    <source>
        <strain evidence="1">Iper-2018</strain>
    </source>
</reference>
<dbReference type="Proteomes" id="UP000805193">
    <property type="component" value="Unassembled WGS sequence"/>
</dbReference>
<proteinExistence type="predicted"/>
<gene>
    <name evidence="1" type="ORF">HPB47_010841</name>
</gene>
<organism evidence="1 2">
    <name type="scientific">Ixodes persulcatus</name>
    <name type="common">Taiga tick</name>
    <dbReference type="NCBI Taxonomy" id="34615"/>
    <lineage>
        <taxon>Eukaryota</taxon>
        <taxon>Metazoa</taxon>
        <taxon>Ecdysozoa</taxon>
        <taxon>Arthropoda</taxon>
        <taxon>Chelicerata</taxon>
        <taxon>Arachnida</taxon>
        <taxon>Acari</taxon>
        <taxon>Parasitiformes</taxon>
        <taxon>Ixodida</taxon>
        <taxon>Ixodoidea</taxon>
        <taxon>Ixodidae</taxon>
        <taxon>Ixodinae</taxon>
        <taxon>Ixodes</taxon>
    </lineage>
</organism>
<dbReference type="EMBL" id="JABSTQ010011381">
    <property type="protein sequence ID" value="KAG0412024.1"/>
    <property type="molecule type" value="Genomic_DNA"/>
</dbReference>
<comment type="caution">
    <text evidence="1">The sequence shown here is derived from an EMBL/GenBank/DDBJ whole genome shotgun (WGS) entry which is preliminary data.</text>
</comment>